<dbReference type="RefSeq" id="WP_182040499.1">
    <property type="nucleotide sequence ID" value="NZ_PDLY01000001.1"/>
</dbReference>
<keyword evidence="3" id="KW-1185">Reference proteome</keyword>
<reference evidence="2 3" key="1">
    <citation type="submission" date="2017-10" db="EMBL/GenBank/DDBJ databases">
        <authorList>
            <person name="Jakob F."/>
        </authorList>
    </citation>
    <scope>NUCLEOTIDE SEQUENCE [LARGE SCALE GENOMIC DNA]</scope>
    <source>
        <strain evidence="2 3">TMW 2.1889</strain>
    </source>
</reference>
<comment type="caution">
    <text evidence="2">The sequence shown here is derived from an EMBL/GenBank/DDBJ whole genome shotgun (WGS) entry which is preliminary data.</text>
</comment>
<organism evidence="2 3">
    <name type="scientific">Bombella mellum</name>
    <dbReference type="NCBI Taxonomy" id="2039288"/>
    <lineage>
        <taxon>Bacteria</taxon>
        <taxon>Pseudomonadati</taxon>
        <taxon>Pseudomonadota</taxon>
        <taxon>Alphaproteobacteria</taxon>
        <taxon>Acetobacterales</taxon>
        <taxon>Acetobacteraceae</taxon>
        <taxon>Bombella</taxon>
    </lineage>
</organism>
<evidence type="ECO:0000313" key="2">
    <source>
        <dbReference type="EMBL" id="MBA5726931.1"/>
    </source>
</evidence>
<dbReference type="EMBL" id="PDLY01000001">
    <property type="protein sequence ID" value="MBA5726931.1"/>
    <property type="molecule type" value="Genomic_DNA"/>
</dbReference>
<proteinExistence type="predicted"/>
<dbReference type="PROSITE" id="PS51301">
    <property type="entry name" value="KILA_N"/>
    <property type="match status" value="1"/>
</dbReference>
<evidence type="ECO:0000259" key="1">
    <source>
        <dbReference type="PROSITE" id="PS51301"/>
    </source>
</evidence>
<dbReference type="Pfam" id="PF04383">
    <property type="entry name" value="KilA-N"/>
    <property type="match status" value="1"/>
</dbReference>
<dbReference type="InterPro" id="IPR017880">
    <property type="entry name" value="KilA_N"/>
</dbReference>
<gene>
    <name evidence="2" type="ORF">CPA56_02835</name>
</gene>
<dbReference type="InterPro" id="IPR018004">
    <property type="entry name" value="KilA/APSES_HTH"/>
</dbReference>
<feature type="domain" description="KilA-N" evidence="1">
    <location>
        <begin position="1"/>
        <end position="105"/>
    </location>
</feature>
<accession>A0ABR5ZRH6</accession>
<name>A0ABR5ZRH6_9PROT</name>
<dbReference type="Proteomes" id="UP000765338">
    <property type="component" value="Unassembled WGS sequence"/>
</dbReference>
<protein>
    <recommendedName>
        <fullName evidence="1">KilA-N domain-containing protein</fullName>
    </recommendedName>
</protein>
<dbReference type="SMART" id="SM01252">
    <property type="entry name" value="KilA-N"/>
    <property type="match status" value="1"/>
</dbReference>
<sequence length="228" mass="24975">MTATTLTIISTAIKQDAEGRFCLNDCHRASGGDPSKKPSEWARNVQTNELVAEISQSGNSRFAPLETNRGGNSPGTYACRELVYAYAMWISPSFHLKVIRAFDALVRGNVLAPAGRAVPRPRRPSLAATFQTGMKLAKTAGLEGGHAQKAAARYCEKLGLENPLELMGMAPDRDSMGVSFADVILWFFQGMGNDDIQYFAQNEVPTAYRSLARDECKRRGFPVGRGRR</sequence>
<evidence type="ECO:0000313" key="3">
    <source>
        <dbReference type="Proteomes" id="UP000765338"/>
    </source>
</evidence>